<feature type="transmembrane region" description="Helical" evidence="1">
    <location>
        <begin position="73"/>
        <end position="93"/>
    </location>
</feature>
<feature type="transmembrane region" description="Helical" evidence="1">
    <location>
        <begin position="35"/>
        <end position="61"/>
    </location>
</feature>
<sequence length="188" mass="20948">MLVDRRRIFDEVIMLSDGRRSTVGYIFEDEEVKSIISVLFLFLLSLYSVLSLWTGVIGILVSHWPRFGFASFNMVHIISCGLLSGVSATYLSLTPMLMFLNVSTRAPLASASVFVGAFVVNLFVGISTVIVGILAREDKTRTDSYVEAELAIKRRDSQNRFLALHFSEKPQFIAKSPSKCSGRSIELI</sequence>
<evidence type="ECO:0000313" key="3">
    <source>
        <dbReference type="Proteomes" id="UP000001307"/>
    </source>
</evidence>
<organism evidence="2">
    <name type="scientific">Oikopleura dioica</name>
    <name type="common">Tunicate</name>
    <dbReference type="NCBI Taxonomy" id="34765"/>
    <lineage>
        <taxon>Eukaryota</taxon>
        <taxon>Metazoa</taxon>
        <taxon>Chordata</taxon>
        <taxon>Tunicata</taxon>
        <taxon>Appendicularia</taxon>
        <taxon>Copelata</taxon>
        <taxon>Oikopleuridae</taxon>
        <taxon>Oikopleura</taxon>
    </lineage>
</organism>
<evidence type="ECO:0000256" key="1">
    <source>
        <dbReference type="SAM" id="Phobius"/>
    </source>
</evidence>
<dbReference type="InParanoid" id="E4WYX2"/>
<keyword evidence="1" id="KW-0472">Membrane</keyword>
<keyword evidence="1" id="KW-0812">Transmembrane</keyword>
<accession>E4WYX2</accession>
<protein>
    <submittedName>
        <fullName evidence="2">Uncharacterized protein</fullName>
    </submittedName>
</protein>
<gene>
    <name evidence="2" type="ORF">GSOID_T00013665001</name>
</gene>
<dbReference type="Proteomes" id="UP000001307">
    <property type="component" value="Unassembled WGS sequence"/>
</dbReference>
<dbReference type="EMBL" id="FN653019">
    <property type="protein sequence ID" value="CBY22888.1"/>
    <property type="molecule type" value="Genomic_DNA"/>
</dbReference>
<keyword evidence="1" id="KW-1133">Transmembrane helix</keyword>
<name>E4WYX2_OIKDI</name>
<dbReference type="AlphaFoldDB" id="E4WYX2"/>
<proteinExistence type="predicted"/>
<reference evidence="2" key="1">
    <citation type="journal article" date="2010" name="Science">
        <title>Plasticity of animal genome architecture unmasked by rapid evolution of a pelagic tunicate.</title>
        <authorList>
            <person name="Denoeud F."/>
            <person name="Henriet S."/>
            <person name="Mungpakdee S."/>
            <person name="Aury J.M."/>
            <person name="Da Silva C."/>
            <person name="Brinkmann H."/>
            <person name="Mikhaleva J."/>
            <person name="Olsen L.C."/>
            <person name="Jubin C."/>
            <person name="Canestro C."/>
            <person name="Bouquet J.M."/>
            <person name="Danks G."/>
            <person name="Poulain J."/>
            <person name="Campsteijn C."/>
            <person name="Adamski M."/>
            <person name="Cross I."/>
            <person name="Yadetie F."/>
            <person name="Muffato M."/>
            <person name="Louis A."/>
            <person name="Butcher S."/>
            <person name="Tsagkogeorga G."/>
            <person name="Konrad A."/>
            <person name="Singh S."/>
            <person name="Jensen M.F."/>
            <person name="Cong E.H."/>
            <person name="Eikeseth-Otteraa H."/>
            <person name="Noel B."/>
            <person name="Anthouard V."/>
            <person name="Porcel B.M."/>
            <person name="Kachouri-Lafond R."/>
            <person name="Nishino A."/>
            <person name="Ugolini M."/>
            <person name="Chourrout P."/>
            <person name="Nishida H."/>
            <person name="Aasland R."/>
            <person name="Huzurbazar S."/>
            <person name="Westhof E."/>
            <person name="Delsuc F."/>
            <person name="Lehrach H."/>
            <person name="Reinhardt R."/>
            <person name="Weissenbach J."/>
            <person name="Roy S.W."/>
            <person name="Artiguenave F."/>
            <person name="Postlethwait J.H."/>
            <person name="Manak J.R."/>
            <person name="Thompson E.M."/>
            <person name="Jaillon O."/>
            <person name="Du Pasquier L."/>
            <person name="Boudinot P."/>
            <person name="Liberles D.A."/>
            <person name="Volff J.N."/>
            <person name="Philippe H."/>
            <person name="Lenhard B."/>
            <person name="Roest Crollius H."/>
            <person name="Wincker P."/>
            <person name="Chourrout D."/>
        </authorList>
    </citation>
    <scope>NUCLEOTIDE SEQUENCE [LARGE SCALE GENOMIC DNA]</scope>
</reference>
<dbReference type="OrthoDB" id="10501439at2759"/>
<evidence type="ECO:0000313" key="2">
    <source>
        <dbReference type="EMBL" id="CBY22888.1"/>
    </source>
</evidence>
<keyword evidence="3" id="KW-1185">Reference proteome</keyword>
<feature type="transmembrane region" description="Helical" evidence="1">
    <location>
        <begin position="113"/>
        <end position="135"/>
    </location>
</feature>